<comment type="caution">
    <text evidence="8">The sequence shown here is derived from an EMBL/GenBank/DDBJ whole genome shotgun (WGS) entry which is preliminary data.</text>
</comment>
<dbReference type="InterPro" id="IPR051786">
    <property type="entry name" value="ASN_synthetase/amidase"/>
</dbReference>
<dbReference type="EC" id="6.3.5.4" evidence="3"/>
<accession>A0ABV2BSU6</accession>
<dbReference type="PANTHER" id="PTHR43284:SF1">
    <property type="entry name" value="ASPARAGINE SYNTHETASE"/>
    <property type="match status" value="1"/>
</dbReference>
<name>A0ABV2BSU6_9GAMM</name>
<dbReference type="PROSITE" id="PS51278">
    <property type="entry name" value="GATASE_TYPE_2"/>
    <property type="match status" value="1"/>
</dbReference>
<dbReference type="InterPro" id="IPR014729">
    <property type="entry name" value="Rossmann-like_a/b/a_fold"/>
</dbReference>
<dbReference type="SUPFAM" id="SSF56235">
    <property type="entry name" value="N-terminal nucleophile aminohydrolases (Ntn hydrolases)"/>
    <property type="match status" value="1"/>
</dbReference>
<dbReference type="InterPro" id="IPR006426">
    <property type="entry name" value="Asn_synth_AEB"/>
</dbReference>
<dbReference type="InterPro" id="IPR017932">
    <property type="entry name" value="GATase_2_dom"/>
</dbReference>
<evidence type="ECO:0000256" key="5">
    <source>
        <dbReference type="ARBA" id="ARBA00022840"/>
    </source>
</evidence>
<comment type="catalytic activity">
    <reaction evidence="6">
        <text>L-aspartate + L-glutamine + ATP + H2O = L-asparagine + L-glutamate + AMP + diphosphate + H(+)</text>
        <dbReference type="Rhea" id="RHEA:12228"/>
        <dbReference type="ChEBI" id="CHEBI:15377"/>
        <dbReference type="ChEBI" id="CHEBI:15378"/>
        <dbReference type="ChEBI" id="CHEBI:29985"/>
        <dbReference type="ChEBI" id="CHEBI:29991"/>
        <dbReference type="ChEBI" id="CHEBI:30616"/>
        <dbReference type="ChEBI" id="CHEBI:33019"/>
        <dbReference type="ChEBI" id="CHEBI:58048"/>
        <dbReference type="ChEBI" id="CHEBI:58359"/>
        <dbReference type="ChEBI" id="CHEBI:456215"/>
        <dbReference type="EC" id="6.3.5.4"/>
    </reaction>
</comment>
<dbReference type="Pfam" id="PF13537">
    <property type="entry name" value="GATase_7"/>
    <property type="match status" value="1"/>
</dbReference>
<evidence type="ECO:0000256" key="1">
    <source>
        <dbReference type="ARBA" id="ARBA00005187"/>
    </source>
</evidence>
<evidence type="ECO:0000313" key="8">
    <source>
        <dbReference type="EMBL" id="MET1254966.1"/>
    </source>
</evidence>
<keyword evidence="4" id="KW-0547">Nucleotide-binding</keyword>
<sequence length="645" mass="75744">MSSIHACHIWNIEQHRIQPIIRRMLASSDYWQPDKQSIWQNKKNVKGQVALAKAQLFNTSNSIVDEVYSCKKNNLSICANTRLDNRNWLIGELSQQINQCALQTKKITDSQLILMAYIRWNKSCVNYFKGDFVFIIWDDSLQAFFCGRDHFGVKSLFYALTDDGIMISNEHNAFFTANWFNKKQIDEQWLIEKLWGLGPRQLSSPCSAIKTLPPAHCMVINRDGVFLSQYWSLKTVNTWQGLSERDLIIELKSRFKKAVESRVLSEYPIGAELSEGLDSNGIVGFAAKFMQNQSIMTFSYQCERLTAGNSKKWERTYRDIFDMINLHKNLQPVWHDLNLEQQKKLSKDCLSKLFNNLGLVVPSLGLEFVRLSLAEKNNIRTLLSGWGGDHCATTYGDSYFNELAQSFELKKLWKVLHKRYLRKRGGNAYAMIIQLLIKNHFPYAFNYYDKQFDGLTKSRKQRVAYHFLNNHWIEKYNLKESFLEKNFQTKKLSTRSKEKYELFNTSLQYRLMTMEMSGRQHRLEYRFPMLDIDLVEFVHSLPGYLKIKNGIERYPFRKILKGYTTEKNRNRKKSDVNHPIVTHNELAGFKSKFEDELKNSQLIKQYSCLDKLKKCLSANDPILNNNLSFLLDLEREYYLEMNFDN</sequence>
<dbReference type="Proteomes" id="UP001548189">
    <property type="component" value="Unassembled WGS sequence"/>
</dbReference>
<evidence type="ECO:0000259" key="7">
    <source>
        <dbReference type="PROSITE" id="PS51278"/>
    </source>
</evidence>
<gene>
    <name evidence="8" type="ORF">ABVT43_07515</name>
</gene>
<dbReference type="Gene3D" id="3.60.20.10">
    <property type="entry name" value="Glutamine Phosphoribosylpyrophosphate, subunit 1, domain 1"/>
    <property type="match status" value="1"/>
</dbReference>
<dbReference type="PANTHER" id="PTHR43284">
    <property type="entry name" value="ASPARAGINE SYNTHETASE (GLUTAMINE-HYDROLYZING)"/>
    <property type="match status" value="1"/>
</dbReference>
<keyword evidence="5" id="KW-0067">ATP-binding</keyword>
<evidence type="ECO:0000256" key="3">
    <source>
        <dbReference type="ARBA" id="ARBA00012737"/>
    </source>
</evidence>
<evidence type="ECO:0000313" key="9">
    <source>
        <dbReference type="Proteomes" id="UP001548189"/>
    </source>
</evidence>
<protein>
    <recommendedName>
        <fullName evidence="3">asparagine synthase (glutamine-hydrolyzing)</fullName>
        <ecNumber evidence="3">6.3.5.4</ecNumber>
    </recommendedName>
</protein>
<proteinExistence type="inferred from homology"/>
<dbReference type="SUPFAM" id="SSF52402">
    <property type="entry name" value="Adenine nucleotide alpha hydrolases-like"/>
    <property type="match status" value="1"/>
</dbReference>
<dbReference type="Gene3D" id="3.40.50.620">
    <property type="entry name" value="HUPs"/>
    <property type="match status" value="1"/>
</dbReference>
<dbReference type="PIRSF" id="PIRSF001589">
    <property type="entry name" value="Asn_synthetase_glu-h"/>
    <property type="match status" value="1"/>
</dbReference>
<dbReference type="Pfam" id="PF00733">
    <property type="entry name" value="Asn_synthase"/>
    <property type="match status" value="1"/>
</dbReference>
<dbReference type="EMBL" id="JBEVCJ010000006">
    <property type="protein sequence ID" value="MET1254966.1"/>
    <property type="molecule type" value="Genomic_DNA"/>
</dbReference>
<dbReference type="InterPro" id="IPR029055">
    <property type="entry name" value="Ntn_hydrolases_N"/>
</dbReference>
<comment type="similarity">
    <text evidence="2">Belongs to the asparagine synthetase family.</text>
</comment>
<evidence type="ECO:0000256" key="6">
    <source>
        <dbReference type="ARBA" id="ARBA00048741"/>
    </source>
</evidence>
<comment type="pathway">
    <text evidence="1">Amino-acid biosynthesis; L-asparagine biosynthesis; L-asparagine from L-aspartate (L-Gln route): step 1/1.</text>
</comment>
<evidence type="ECO:0000256" key="4">
    <source>
        <dbReference type="ARBA" id="ARBA00022741"/>
    </source>
</evidence>
<feature type="domain" description="Glutamine amidotransferase type-2" evidence="7">
    <location>
        <begin position="7"/>
        <end position="223"/>
    </location>
</feature>
<keyword evidence="9" id="KW-1185">Reference proteome</keyword>
<organism evidence="8 9">
    <name type="scientific">Aliikangiella maris</name>
    <dbReference type="NCBI Taxonomy" id="3162458"/>
    <lineage>
        <taxon>Bacteria</taxon>
        <taxon>Pseudomonadati</taxon>
        <taxon>Pseudomonadota</taxon>
        <taxon>Gammaproteobacteria</taxon>
        <taxon>Oceanospirillales</taxon>
        <taxon>Pleioneaceae</taxon>
        <taxon>Aliikangiella</taxon>
    </lineage>
</organism>
<dbReference type="RefSeq" id="WP_353874580.1">
    <property type="nucleotide sequence ID" value="NZ_JBEVCJ010000006.1"/>
</dbReference>
<dbReference type="InterPro" id="IPR001962">
    <property type="entry name" value="Asn_synthase"/>
</dbReference>
<evidence type="ECO:0000256" key="2">
    <source>
        <dbReference type="ARBA" id="ARBA00005752"/>
    </source>
</evidence>
<reference evidence="8 9" key="1">
    <citation type="submission" date="2024-06" db="EMBL/GenBank/DDBJ databases">
        <authorList>
            <person name="Li F."/>
        </authorList>
    </citation>
    <scope>NUCLEOTIDE SEQUENCE [LARGE SCALE GENOMIC DNA]</scope>
    <source>
        <strain evidence="8 9">GXAS 311</strain>
    </source>
</reference>